<organism evidence="3">
    <name type="scientific">Guillardia theta (strain CCMP2712)</name>
    <name type="common">Cryptophyte</name>
    <dbReference type="NCBI Taxonomy" id="905079"/>
    <lineage>
        <taxon>Eukaryota</taxon>
        <taxon>Cryptophyceae</taxon>
        <taxon>Pyrenomonadales</taxon>
        <taxon>Geminigeraceae</taxon>
        <taxon>Guillardia</taxon>
    </lineage>
</organism>
<dbReference type="EMBL" id="JH993180">
    <property type="protein sequence ID" value="EKX32625.1"/>
    <property type="molecule type" value="Genomic_DNA"/>
</dbReference>
<dbReference type="AlphaFoldDB" id="L1I9U4"/>
<accession>L1I9U4</accession>
<dbReference type="RefSeq" id="XP_005819605.1">
    <property type="nucleotide sequence ID" value="XM_005819548.1"/>
</dbReference>
<evidence type="ECO:0000256" key="1">
    <source>
        <dbReference type="SAM" id="Coils"/>
    </source>
</evidence>
<keyword evidence="1" id="KW-0175">Coiled coil</keyword>
<dbReference type="HOGENOM" id="CLU_734557_0_0_1"/>
<keyword evidence="5" id="KW-1185">Reference proteome</keyword>
<dbReference type="EnsemblProtists" id="EKX32625">
    <property type="protein sequence ID" value="EKX32625"/>
    <property type="gene ID" value="GUITHDRAFT_148505"/>
</dbReference>
<evidence type="ECO:0000313" key="4">
    <source>
        <dbReference type="EnsemblProtists" id="EKX32625"/>
    </source>
</evidence>
<dbReference type="Proteomes" id="UP000011087">
    <property type="component" value="Unassembled WGS sequence"/>
</dbReference>
<dbReference type="KEGG" id="gtt:GUITHDRAFT_148505"/>
<protein>
    <submittedName>
        <fullName evidence="3 4">Uncharacterized protein</fullName>
    </submittedName>
</protein>
<evidence type="ECO:0000256" key="2">
    <source>
        <dbReference type="SAM" id="MobiDB-lite"/>
    </source>
</evidence>
<dbReference type="GeneID" id="17289358"/>
<evidence type="ECO:0000313" key="5">
    <source>
        <dbReference type="Proteomes" id="UP000011087"/>
    </source>
</evidence>
<sequence>MNMNMHSSAMSGGMGGGLGGGMGNVGNVVSGIHSIGLHSGGGGLSGAFHNGMHGVGNLQHASGANIQSFHGSGFVGSSSAVHGMGQVDIPHNLSSILDSVAAGVKRPTRKTWTDSEKKAVLELLSFNGGSKKKTLDALQAKYGSAFQTISLQTLKRWQNAMHRADLQAAETGEPVKLNRKRGKKTCTPFEEDLLNRLLQENLGDVSQIAGHIPYATVINAANALRADPAWREDEKVKKLRFSNTWVRSFLLRNNLKPPETVEVPRYGGGRMEERGRLAGTRRKRSEISSARGRHMMEGSPPPLRERGVKMRRLENQVSVLKMQLEEERRRNSLLEQQLFQCQRGGEGVGRMERLWSGQGIGGVAPQWSSDMINQRPI</sequence>
<feature type="region of interest" description="Disordered" evidence="2">
    <location>
        <begin position="262"/>
        <end position="306"/>
    </location>
</feature>
<dbReference type="PaxDb" id="55529-EKX32625"/>
<proteinExistence type="predicted"/>
<reference evidence="5" key="2">
    <citation type="submission" date="2012-11" db="EMBL/GenBank/DDBJ databases">
        <authorList>
            <person name="Kuo A."/>
            <person name="Curtis B.A."/>
            <person name="Tanifuji G."/>
            <person name="Burki F."/>
            <person name="Gruber A."/>
            <person name="Irimia M."/>
            <person name="Maruyama S."/>
            <person name="Arias M.C."/>
            <person name="Ball S.G."/>
            <person name="Gile G.H."/>
            <person name="Hirakawa Y."/>
            <person name="Hopkins J.F."/>
            <person name="Rensing S.A."/>
            <person name="Schmutz J."/>
            <person name="Symeonidi A."/>
            <person name="Elias M."/>
            <person name="Eveleigh R.J."/>
            <person name="Herman E.K."/>
            <person name="Klute M.J."/>
            <person name="Nakayama T."/>
            <person name="Obornik M."/>
            <person name="Reyes-Prieto A."/>
            <person name="Armbrust E.V."/>
            <person name="Aves S.J."/>
            <person name="Beiko R.G."/>
            <person name="Coutinho P."/>
            <person name="Dacks J.B."/>
            <person name="Durnford D.G."/>
            <person name="Fast N.M."/>
            <person name="Green B.R."/>
            <person name="Grisdale C."/>
            <person name="Hempe F."/>
            <person name="Henrissat B."/>
            <person name="Hoppner M.P."/>
            <person name="Ishida K.-I."/>
            <person name="Kim E."/>
            <person name="Koreny L."/>
            <person name="Kroth P.G."/>
            <person name="Liu Y."/>
            <person name="Malik S.-B."/>
            <person name="Maier U.G."/>
            <person name="McRose D."/>
            <person name="Mock T."/>
            <person name="Neilson J.A."/>
            <person name="Onodera N.T."/>
            <person name="Poole A.M."/>
            <person name="Pritham E.J."/>
            <person name="Richards T.A."/>
            <person name="Rocap G."/>
            <person name="Roy S.W."/>
            <person name="Sarai C."/>
            <person name="Schaack S."/>
            <person name="Shirato S."/>
            <person name="Slamovits C.H."/>
            <person name="Spencer D.F."/>
            <person name="Suzuki S."/>
            <person name="Worden A.Z."/>
            <person name="Zauner S."/>
            <person name="Barry K."/>
            <person name="Bell C."/>
            <person name="Bharti A.K."/>
            <person name="Crow J.A."/>
            <person name="Grimwood J."/>
            <person name="Kramer R."/>
            <person name="Lindquist E."/>
            <person name="Lucas S."/>
            <person name="Salamov A."/>
            <person name="McFadden G.I."/>
            <person name="Lane C.E."/>
            <person name="Keeling P.J."/>
            <person name="Gray M.W."/>
            <person name="Grigoriev I.V."/>
            <person name="Archibald J.M."/>
        </authorList>
    </citation>
    <scope>NUCLEOTIDE SEQUENCE</scope>
    <source>
        <strain evidence="5">CCMP2712</strain>
    </source>
</reference>
<feature type="coiled-coil region" evidence="1">
    <location>
        <begin position="310"/>
        <end position="337"/>
    </location>
</feature>
<reference evidence="3 5" key="1">
    <citation type="journal article" date="2012" name="Nature">
        <title>Algal genomes reveal evolutionary mosaicism and the fate of nucleomorphs.</title>
        <authorList>
            <consortium name="DOE Joint Genome Institute"/>
            <person name="Curtis B.A."/>
            <person name="Tanifuji G."/>
            <person name="Burki F."/>
            <person name="Gruber A."/>
            <person name="Irimia M."/>
            <person name="Maruyama S."/>
            <person name="Arias M.C."/>
            <person name="Ball S.G."/>
            <person name="Gile G.H."/>
            <person name="Hirakawa Y."/>
            <person name="Hopkins J.F."/>
            <person name="Kuo A."/>
            <person name="Rensing S.A."/>
            <person name="Schmutz J."/>
            <person name="Symeonidi A."/>
            <person name="Elias M."/>
            <person name="Eveleigh R.J."/>
            <person name="Herman E.K."/>
            <person name="Klute M.J."/>
            <person name="Nakayama T."/>
            <person name="Obornik M."/>
            <person name="Reyes-Prieto A."/>
            <person name="Armbrust E.V."/>
            <person name="Aves S.J."/>
            <person name="Beiko R.G."/>
            <person name="Coutinho P."/>
            <person name="Dacks J.B."/>
            <person name="Durnford D.G."/>
            <person name="Fast N.M."/>
            <person name="Green B.R."/>
            <person name="Grisdale C.J."/>
            <person name="Hempel F."/>
            <person name="Henrissat B."/>
            <person name="Hoppner M.P."/>
            <person name="Ishida K."/>
            <person name="Kim E."/>
            <person name="Koreny L."/>
            <person name="Kroth P.G."/>
            <person name="Liu Y."/>
            <person name="Malik S.B."/>
            <person name="Maier U.G."/>
            <person name="McRose D."/>
            <person name="Mock T."/>
            <person name="Neilson J.A."/>
            <person name="Onodera N.T."/>
            <person name="Poole A.M."/>
            <person name="Pritham E.J."/>
            <person name="Richards T.A."/>
            <person name="Rocap G."/>
            <person name="Roy S.W."/>
            <person name="Sarai C."/>
            <person name="Schaack S."/>
            <person name="Shirato S."/>
            <person name="Slamovits C.H."/>
            <person name="Spencer D.F."/>
            <person name="Suzuki S."/>
            <person name="Worden A.Z."/>
            <person name="Zauner S."/>
            <person name="Barry K."/>
            <person name="Bell C."/>
            <person name="Bharti A.K."/>
            <person name="Crow J.A."/>
            <person name="Grimwood J."/>
            <person name="Kramer R."/>
            <person name="Lindquist E."/>
            <person name="Lucas S."/>
            <person name="Salamov A."/>
            <person name="McFadden G.I."/>
            <person name="Lane C.E."/>
            <person name="Keeling P.J."/>
            <person name="Gray M.W."/>
            <person name="Grigoriev I.V."/>
            <person name="Archibald J.M."/>
        </authorList>
    </citation>
    <scope>NUCLEOTIDE SEQUENCE</scope>
    <source>
        <strain evidence="3 5">CCMP2712</strain>
    </source>
</reference>
<name>L1I9U4_GUITC</name>
<evidence type="ECO:0000313" key="3">
    <source>
        <dbReference type="EMBL" id="EKX32625.1"/>
    </source>
</evidence>
<gene>
    <name evidence="3" type="ORF">GUITHDRAFT_148505</name>
</gene>
<reference evidence="4" key="3">
    <citation type="submission" date="2016-03" db="UniProtKB">
        <authorList>
            <consortium name="EnsemblProtists"/>
        </authorList>
    </citation>
    <scope>IDENTIFICATION</scope>
</reference>